<dbReference type="PANTHER" id="PTHR11361:SF21">
    <property type="entry name" value="MUTS PROTEIN HOMOLOG 4"/>
    <property type="match status" value="1"/>
</dbReference>
<keyword evidence="13" id="KW-1185">Reference proteome</keyword>
<keyword evidence="4" id="KW-0067">ATP-binding</keyword>
<comment type="caution">
    <text evidence="12">The sequence shown here is derived from an EMBL/GenBank/DDBJ whole genome shotgun (WGS) entry which is preliminary data.</text>
</comment>
<feature type="region of interest" description="Disordered" evidence="9">
    <location>
        <begin position="1"/>
        <end position="80"/>
    </location>
</feature>
<feature type="region of interest" description="Disordered" evidence="9">
    <location>
        <begin position="922"/>
        <end position="946"/>
    </location>
</feature>
<proteinExistence type="inferred from homology"/>
<dbReference type="Proteomes" id="UP001176521">
    <property type="component" value="Unassembled WGS sequence"/>
</dbReference>
<dbReference type="Pfam" id="PF05192">
    <property type="entry name" value="MutS_III"/>
    <property type="match status" value="1"/>
</dbReference>
<evidence type="ECO:0000256" key="2">
    <source>
        <dbReference type="ARBA" id="ARBA00022151"/>
    </source>
</evidence>
<name>A0AAN6GHZ7_9BASI</name>
<evidence type="ECO:0000259" key="11">
    <source>
        <dbReference type="SMART" id="SM00534"/>
    </source>
</evidence>
<evidence type="ECO:0000256" key="4">
    <source>
        <dbReference type="ARBA" id="ARBA00022840"/>
    </source>
</evidence>
<feature type="compositionally biased region" description="Polar residues" evidence="9">
    <location>
        <begin position="28"/>
        <end position="49"/>
    </location>
</feature>
<keyword evidence="6" id="KW-0469">Meiosis</keyword>
<dbReference type="InterPro" id="IPR045076">
    <property type="entry name" value="MutS"/>
</dbReference>
<dbReference type="InterPro" id="IPR036187">
    <property type="entry name" value="DNA_mismatch_repair_MutS_sf"/>
</dbReference>
<evidence type="ECO:0000256" key="6">
    <source>
        <dbReference type="ARBA" id="ARBA00023254"/>
    </source>
</evidence>
<feature type="compositionally biased region" description="Low complexity" evidence="9">
    <location>
        <begin position="1"/>
        <end position="22"/>
    </location>
</feature>
<evidence type="ECO:0000256" key="9">
    <source>
        <dbReference type="SAM" id="MobiDB-lite"/>
    </source>
</evidence>
<evidence type="ECO:0000256" key="1">
    <source>
        <dbReference type="ARBA" id="ARBA00006271"/>
    </source>
</evidence>
<feature type="compositionally biased region" description="Low complexity" evidence="9">
    <location>
        <begin position="213"/>
        <end position="225"/>
    </location>
</feature>
<evidence type="ECO:0000256" key="5">
    <source>
        <dbReference type="ARBA" id="ARBA00023125"/>
    </source>
</evidence>
<dbReference type="AlphaFoldDB" id="A0AAN6GHZ7"/>
<feature type="domain" description="DNA mismatch repair proteins mutS family" evidence="11">
    <location>
        <begin position="666"/>
        <end position="860"/>
    </location>
</feature>
<dbReference type="GO" id="GO:0006298">
    <property type="term" value="P:mismatch repair"/>
    <property type="evidence" value="ECO:0007669"/>
    <property type="project" value="InterPro"/>
</dbReference>
<keyword evidence="5" id="KW-0238">DNA-binding</keyword>
<dbReference type="SMART" id="SM00533">
    <property type="entry name" value="MUTSd"/>
    <property type="match status" value="1"/>
</dbReference>
<keyword evidence="3" id="KW-0547">Nucleotide-binding</keyword>
<dbReference type="InterPro" id="IPR027417">
    <property type="entry name" value="P-loop_NTPase"/>
</dbReference>
<dbReference type="GO" id="GO:0140664">
    <property type="term" value="F:ATP-dependent DNA damage sensor activity"/>
    <property type="evidence" value="ECO:0007669"/>
    <property type="project" value="InterPro"/>
</dbReference>
<evidence type="ECO:0000256" key="8">
    <source>
        <dbReference type="ARBA" id="ARBA00073774"/>
    </source>
</evidence>
<comment type="subunit">
    <text evidence="7">Heterodimer consisting of MSH2-MSH3 (MutS beta). Forms a ternary complex with MutL alpha (MLH1-PMS1).</text>
</comment>
<organism evidence="12 13">
    <name type="scientific">Tilletia horrida</name>
    <dbReference type="NCBI Taxonomy" id="155126"/>
    <lineage>
        <taxon>Eukaryota</taxon>
        <taxon>Fungi</taxon>
        <taxon>Dikarya</taxon>
        <taxon>Basidiomycota</taxon>
        <taxon>Ustilaginomycotina</taxon>
        <taxon>Exobasidiomycetes</taxon>
        <taxon>Tilletiales</taxon>
        <taxon>Tilletiaceae</taxon>
        <taxon>Tilletia</taxon>
    </lineage>
</organism>
<dbReference type="GO" id="GO:0030983">
    <property type="term" value="F:mismatched DNA binding"/>
    <property type="evidence" value="ECO:0007669"/>
    <property type="project" value="InterPro"/>
</dbReference>
<dbReference type="Gene3D" id="3.40.50.300">
    <property type="entry name" value="P-loop containing nucleotide triphosphate hydrolases"/>
    <property type="match status" value="1"/>
</dbReference>
<dbReference type="CDD" id="cd03243">
    <property type="entry name" value="ABC_MutS_homologs"/>
    <property type="match status" value="1"/>
</dbReference>
<dbReference type="GO" id="GO:0005524">
    <property type="term" value="F:ATP binding"/>
    <property type="evidence" value="ECO:0007669"/>
    <property type="project" value="UniProtKB-KW"/>
</dbReference>
<evidence type="ECO:0000313" key="12">
    <source>
        <dbReference type="EMBL" id="KAK0540264.1"/>
    </source>
</evidence>
<dbReference type="Gene3D" id="3.30.420.110">
    <property type="entry name" value="MutS, connector domain"/>
    <property type="match status" value="1"/>
</dbReference>
<comment type="similarity">
    <text evidence="1">Belongs to the DNA mismatch repair MutS family.</text>
</comment>
<accession>A0AAN6GHZ7</accession>
<evidence type="ECO:0000259" key="10">
    <source>
        <dbReference type="SMART" id="SM00533"/>
    </source>
</evidence>
<dbReference type="SUPFAM" id="SSF52540">
    <property type="entry name" value="P-loop containing nucleoside triphosphate hydrolases"/>
    <property type="match status" value="1"/>
</dbReference>
<dbReference type="InterPro" id="IPR000432">
    <property type="entry name" value="DNA_mismatch_repair_MutS_C"/>
</dbReference>
<dbReference type="PANTHER" id="PTHR11361">
    <property type="entry name" value="DNA MISMATCH REPAIR PROTEIN MUTS FAMILY MEMBER"/>
    <property type="match status" value="1"/>
</dbReference>
<dbReference type="InterPro" id="IPR036678">
    <property type="entry name" value="MutS_con_dom_sf"/>
</dbReference>
<dbReference type="Gene3D" id="1.10.1420.10">
    <property type="match status" value="2"/>
</dbReference>
<evidence type="ECO:0000256" key="7">
    <source>
        <dbReference type="ARBA" id="ARBA00025902"/>
    </source>
</evidence>
<protein>
    <recommendedName>
        <fullName evidence="2 8">DNA mismatch repair protein MSH3</fullName>
    </recommendedName>
    <alternativeName>
        <fullName evidence="2 8">DNA mismatch repair protein MSH3</fullName>
    </alternativeName>
</protein>
<dbReference type="FunFam" id="3.40.50.300:FF:000870">
    <property type="entry name" value="MutS protein homolog 4"/>
    <property type="match status" value="1"/>
</dbReference>
<evidence type="ECO:0000256" key="3">
    <source>
        <dbReference type="ARBA" id="ARBA00022741"/>
    </source>
</evidence>
<dbReference type="EMBL" id="JAPDMQ010000016">
    <property type="protein sequence ID" value="KAK0540264.1"/>
    <property type="molecule type" value="Genomic_DNA"/>
</dbReference>
<feature type="compositionally biased region" description="Polar residues" evidence="9">
    <location>
        <begin position="59"/>
        <end position="71"/>
    </location>
</feature>
<dbReference type="GO" id="GO:0007131">
    <property type="term" value="P:reciprocal meiotic recombination"/>
    <property type="evidence" value="ECO:0007669"/>
    <property type="project" value="TreeGrafter"/>
</dbReference>
<dbReference type="Pfam" id="PF00488">
    <property type="entry name" value="MutS_V"/>
    <property type="match status" value="1"/>
</dbReference>
<dbReference type="InterPro" id="IPR007696">
    <property type="entry name" value="DNA_mismatch_repair_MutS_core"/>
</dbReference>
<reference evidence="12" key="1">
    <citation type="journal article" date="2023" name="PhytoFront">
        <title>Draft Genome Resources of Seven Strains of Tilletia horrida, Causal Agent of Kernel Smut of Rice.</title>
        <authorList>
            <person name="Khanal S."/>
            <person name="Antony Babu S."/>
            <person name="Zhou X.G."/>
        </authorList>
    </citation>
    <scope>NUCLEOTIDE SEQUENCE</scope>
    <source>
        <strain evidence="12">TX3</strain>
    </source>
</reference>
<feature type="region of interest" description="Disordered" evidence="9">
    <location>
        <begin position="208"/>
        <end position="232"/>
    </location>
</feature>
<sequence>MSSIAAAPSAAGAEESSVSGNAMPDSLRAQSTAAMSQTLSPLRTASRMGTSIRRPPSSRPATSMSMRSNTRPATAASATTSLPPTGICAVIETRGIGREVGIAVMDQETGRVTLCQLADTQTYIKTIQHLSLTGVSVLLAPGNAQSTAPGSALLGQQFSQASPSNVSVLLQCIEEAFGVAPTYIHRRHWNEKEGAAFIQRFVVTEPPATEPNADTSSTDADSSIDLPSSNKHSITPGAVSGRVTGSAALVAVSSKYYALSAACALFRYLESVGDARFRKSSLCVEYRSPEGVLFIGTETAKSLELLENNLNKKSKQCLFGLMNFCATAMAERLLRMNLLQPLTDRNTIESRHDAVEEMVHSEERFAEISQSLKPLAQHKIDSDKLINQVCMAERTELRNPAQTETKITNVLALRTFVRSLRPAKHALDGCSSGLLRAVRMFLDSDELDEIAEAIESCINNDMLEGKVKMGKSGLAARNTKLYAVKSNRSALLDVARETYKENIKDIYDLATELGETHQLPIILKYAATGFVLELKTEHVPNQRDLPRTFINVVKGRSKTYTMSTLELKKRNQKMLDSMNEVLLLSNQAIEDLRQDITERVGALFKASEAIAILDMLASFAHLVTVQNCVRPELTNTLAVSNGRHPILARFPTQKLVSNDIYASEGKSFTLINGPNMSGKSTYLQQIALLVIMASVGCFVPADYASFPTYDAILTCECRSDNLAQQLSSFAAEMRATSFILSAATPRSLVLIDELGRATSTSEGFGFSFAVAEHLLSSGCGGCTTFWATHLTELNVVLAKHYNFCSKTFQVDVGKRGEEVSMDFRHRIVEGSGEHHHLGLQLARLAGVPKNVCDTAEKLAAELRESEERQRAKSKATAVIQRRKIILKLDALLRQTLESSRLPARDLRRFLVRLQDQATDDLYETYSGGAAEPADKDEPMSAAAESS</sequence>
<evidence type="ECO:0000313" key="13">
    <source>
        <dbReference type="Proteomes" id="UP001176521"/>
    </source>
</evidence>
<dbReference type="GO" id="GO:0005634">
    <property type="term" value="C:nucleus"/>
    <property type="evidence" value="ECO:0007669"/>
    <property type="project" value="TreeGrafter"/>
</dbReference>
<gene>
    <name evidence="12" type="primary">MSH4</name>
    <name evidence="12" type="ORF">OC842_000559</name>
</gene>
<dbReference type="SMART" id="SM00534">
    <property type="entry name" value="MUTSac"/>
    <property type="match status" value="1"/>
</dbReference>
<dbReference type="SUPFAM" id="SSF48334">
    <property type="entry name" value="DNA repair protein MutS, domain III"/>
    <property type="match status" value="1"/>
</dbReference>
<feature type="domain" description="DNA mismatch repair protein MutS core" evidence="10">
    <location>
        <begin position="313"/>
        <end position="650"/>
    </location>
</feature>